<reference evidence="2 3" key="1">
    <citation type="journal article" date="2020" name="Nature">
        <title>Six reference-quality genomes reveal evolution of bat adaptations.</title>
        <authorList>
            <person name="Jebb D."/>
            <person name="Huang Z."/>
            <person name="Pippel M."/>
            <person name="Hughes G.M."/>
            <person name="Lavrichenko K."/>
            <person name="Devanna P."/>
            <person name="Winkler S."/>
            <person name="Jermiin L.S."/>
            <person name="Skirmuntt E.C."/>
            <person name="Katzourakis A."/>
            <person name="Burkitt-Gray L."/>
            <person name="Ray D.A."/>
            <person name="Sullivan K.A.M."/>
            <person name="Roscito J.G."/>
            <person name="Kirilenko B.M."/>
            <person name="Davalos L.M."/>
            <person name="Corthals A.P."/>
            <person name="Power M.L."/>
            <person name="Jones G."/>
            <person name="Ransome R.D."/>
            <person name="Dechmann D.K.N."/>
            <person name="Locatelli A.G."/>
            <person name="Puechmaille S.J."/>
            <person name="Fedrigo O."/>
            <person name="Jarvis E.D."/>
            <person name="Hiller M."/>
            <person name="Vernes S.C."/>
            <person name="Myers E.W."/>
            <person name="Teeling E.C."/>
        </authorList>
    </citation>
    <scope>NUCLEOTIDE SEQUENCE [LARGE SCALE GENOMIC DNA]</scope>
    <source>
        <strain evidence="2">MRhiFer1</strain>
        <tissue evidence="2">Lung</tissue>
    </source>
</reference>
<feature type="region of interest" description="Disordered" evidence="1">
    <location>
        <begin position="52"/>
        <end position="85"/>
    </location>
</feature>
<feature type="region of interest" description="Disordered" evidence="1">
    <location>
        <begin position="909"/>
        <end position="941"/>
    </location>
</feature>
<gene>
    <name evidence="2" type="ORF">mRhiFer1_008920</name>
</gene>
<sequence length="1124" mass="115269">MPGRGVGPSRSGRGVRRPGGKRWGVGTSRGRGSSRRVRSSVWETRCVSAERLQDGRQRRRAAETVEAEGANEASETPGPAGSIEAARDPGAVLVNGDVGEPQVVGPAGSVWATGIGEEEEEAFCRSPRGCERKGRPGSMGHESILELWLKVQAMRAASGCGEGSRVELHPVPAGEGPVERGIPGRASWIETSRGGLTGPWVKGQARTVPQASGISAATDVGPNCERPSSSCGQGQAGRVPPVGVLGTVETRSGIAPHLLGRGLAEGVPGAVEEIGYGAAPGPWPKAPTMGVPGAMVWPEAVEVPRAVEGGRGYGGAPGLWERGLSVQVPGALAQEAVCGDTLGVWGRAQAMGVSRVVEEETPGLWRRRQALEDVGPRGIPGLWGTGQPVGVPCSEEETRRGGDPGFSERGQAVWVETGSGGDRGSWEAAQTAEVSSPDEQKAGPEVAPGLWGVGQAMGVPRALGKETGCANVPGVWGAEQPVGLSQAGVVLGAMGEHGRYGGIPGLWDRQQAMGVPLADAVPGVVGEETCCGNVLSLWERRQAMGEQEAVVPTALGVCGSVDQETGYEDISCLCRRRQAMGLPETVGVSEASGMPKHRCAPATGLPAAMDVPGSGRVPAAVWVSGPMCPESSSSDVLNLWERVQTARIPVASGVPVSTEELWPVREDGDSAAFPGSWGRRQGIEVPMTDRVSVAPEVPGLVGEETGSGGVTRSWRRRQSARVPVAAEVSTTSRVPGPLGVETGSGVFSHLPGRRQAPGVPVTAGVPVAPRPVWEETGSGGVSGLWGETETVQVFADANGPTRRVMPATARMPGPKREKMGPGGISGLSGGKQTAGVPMAVGLCTATGVPGPEGDETLSGSLLGLSDRGQTAEMPVAARIAMAVGAPTAAGVPVPMVGDPNSGDVPGVWGRRPAAEGPPASRAPGPVDRETGSEGVSGMWRRRPDGVVPEAVRVPLSLGVLAAVGVPMAGRVPAAVWVTGSTGEEANAAVSGLTVVRRPSTEGPGASEQETGGRSVLGLARRNLAPGLSYTCGRGDRLWSCPRSVGEETDYQNVPGFSGTGTAAGANGAVEVPPVSREETGLEHFRGHLQQSSRRQTGGVSGIRVRGNNLGENCVEGDRMRGAFQ</sequence>
<proteinExistence type="predicted"/>
<name>A0A7J7TDW1_RHIFE</name>
<accession>A0A7J7TDW1</accession>
<feature type="region of interest" description="Disordered" evidence="1">
    <location>
        <begin position="219"/>
        <end position="238"/>
    </location>
</feature>
<feature type="region of interest" description="Disordered" evidence="1">
    <location>
        <begin position="1"/>
        <end position="40"/>
    </location>
</feature>
<comment type="caution">
    <text evidence="2">The sequence shown here is derived from an EMBL/GenBank/DDBJ whole genome shotgun (WGS) entry which is preliminary data.</text>
</comment>
<dbReference type="EMBL" id="JACAGC010000020">
    <property type="protein sequence ID" value="KAF6298868.1"/>
    <property type="molecule type" value="Genomic_DNA"/>
</dbReference>
<feature type="compositionally biased region" description="Basic and acidic residues" evidence="1">
    <location>
        <begin position="52"/>
        <end position="63"/>
    </location>
</feature>
<protein>
    <submittedName>
        <fullName evidence="2">Uncharacterized protein</fullName>
    </submittedName>
</protein>
<evidence type="ECO:0000256" key="1">
    <source>
        <dbReference type="SAM" id="MobiDB-lite"/>
    </source>
</evidence>
<dbReference type="Proteomes" id="UP000585614">
    <property type="component" value="Unassembled WGS sequence"/>
</dbReference>
<evidence type="ECO:0000313" key="3">
    <source>
        <dbReference type="Proteomes" id="UP000585614"/>
    </source>
</evidence>
<dbReference type="AlphaFoldDB" id="A0A7J7TDW1"/>
<feature type="region of interest" description="Disordered" evidence="1">
    <location>
        <begin position="377"/>
        <end position="411"/>
    </location>
</feature>
<organism evidence="2 3">
    <name type="scientific">Rhinolophus ferrumequinum</name>
    <name type="common">Greater horseshoe bat</name>
    <dbReference type="NCBI Taxonomy" id="59479"/>
    <lineage>
        <taxon>Eukaryota</taxon>
        <taxon>Metazoa</taxon>
        <taxon>Chordata</taxon>
        <taxon>Craniata</taxon>
        <taxon>Vertebrata</taxon>
        <taxon>Euteleostomi</taxon>
        <taxon>Mammalia</taxon>
        <taxon>Eutheria</taxon>
        <taxon>Laurasiatheria</taxon>
        <taxon>Chiroptera</taxon>
        <taxon>Yinpterochiroptera</taxon>
        <taxon>Rhinolophoidea</taxon>
        <taxon>Rhinolophidae</taxon>
        <taxon>Rhinolophinae</taxon>
        <taxon>Rhinolophus</taxon>
    </lineage>
</organism>
<evidence type="ECO:0000313" key="2">
    <source>
        <dbReference type="EMBL" id="KAF6298868.1"/>
    </source>
</evidence>